<dbReference type="RefSeq" id="WP_050658286.1">
    <property type="nucleotide sequence ID" value="NZ_JBLXAC010000007.1"/>
</dbReference>
<organism evidence="3 4">
    <name type="scientific">Gallaecimonas pentaromativorans</name>
    <dbReference type="NCBI Taxonomy" id="584787"/>
    <lineage>
        <taxon>Bacteria</taxon>
        <taxon>Pseudomonadati</taxon>
        <taxon>Pseudomonadota</taxon>
        <taxon>Gammaproteobacteria</taxon>
        <taxon>Enterobacterales</taxon>
        <taxon>Gallaecimonadaceae</taxon>
        <taxon>Gallaecimonas</taxon>
    </lineage>
</organism>
<dbReference type="EMBL" id="RJUL01000005">
    <property type="protein sequence ID" value="ROQ25711.1"/>
    <property type="molecule type" value="Genomic_DNA"/>
</dbReference>
<name>A0A3N1PEG6_9GAMM</name>
<dbReference type="Pfam" id="PF09335">
    <property type="entry name" value="VTT_dom"/>
    <property type="match status" value="1"/>
</dbReference>
<dbReference type="Proteomes" id="UP000268033">
    <property type="component" value="Unassembled WGS sequence"/>
</dbReference>
<keyword evidence="4" id="KW-1185">Reference proteome</keyword>
<evidence type="ECO:0000313" key="3">
    <source>
        <dbReference type="EMBL" id="ROQ25711.1"/>
    </source>
</evidence>
<dbReference type="InterPro" id="IPR032816">
    <property type="entry name" value="VTT_dom"/>
</dbReference>
<keyword evidence="1" id="KW-1133">Transmembrane helix</keyword>
<feature type="transmembrane region" description="Helical" evidence="1">
    <location>
        <begin position="57"/>
        <end position="80"/>
    </location>
</feature>
<keyword evidence="1" id="KW-0812">Transmembrane</keyword>
<evidence type="ECO:0000256" key="1">
    <source>
        <dbReference type="SAM" id="Phobius"/>
    </source>
</evidence>
<evidence type="ECO:0000259" key="2">
    <source>
        <dbReference type="Pfam" id="PF09335"/>
    </source>
</evidence>
<dbReference type="PANTHER" id="PTHR42709">
    <property type="entry name" value="ALKALINE PHOSPHATASE LIKE PROTEIN"/>
    <property type="match status" value="1"/>
</dbReference>
<dbReference type="GO" id="GO:0005886">
    <property type="term" value="C:plasma membrane"/>
    <property type="evidence" value="ECO:0007669"/>
    <property type="project" value="TreeGrafter"/>
</dbReference>
<protein>
    <submittedName>
        <fullName evidence="3">Membrane protein YqaA with SNARE-associated domain</fullName>
    </submittedName>
</protein>
<evidence type="ECO:0000313" key="4">
    <source>
        <dbReference type="Proteomes" id="UP000268033"/>
    </source>
</evidence>
<feature type="domain" description="VTT" evidence="2">
    <location>
        <begin position="41"/>
        <end position="158"/>
    </location>
</feature>
<dbReference type="PANTHER" id="PTHR42709:SF11">
    <property type="entry name" value="DEDA FAMILY PROTEIN"/>
    <property type="match status" value="1"/>
</dbReference>
<dbReference type="AlphaFoldDB" id="A0A3N1PEG6"/>
<dbReference type="InterPro" id="IPR051311">
    <property type="entry name" value="DedA_domain"/>
</dbReference>
<proteinExistence type="predicted"/>
<dbReference type="OrthoDB" id="9810270at2"/>
<feature type="transmembrane region" description="Helical" evidence="1">
    <location>
        <begin position="172"/>
        <end position="191"/>
    </location>
</feature>
<dbReference type="STRING" id="584787.GCA_001247655_02771"/>
<comment type="caution">
    <text evidence="3">The sequence shown here is derived from an EMBL/GenBank/DDBJ whole genome shotgun (WGS) entry which is preliminary data.</text>
</comment>
<keyword evidence="1" id="KW-0472">Membrane</keyword>
<gene>
    <name evidence="3" type="ORF">EDC28_10516</name>
</gene>
<sequence length="192" mass="21831">MKIFSVLYDKVLRWSAHPHASRYLVSMSFCEAIFWPIPPDVMLAPMSLAKPQKAWHFALLTTAASVLGGAVGFALGWLLFEPVVQPFIHWVGYDHQLVKAQQWFSQYGLWIVLLAGFSPLPYKFFTVTAGVMQMMFLPFMLMSLVSRAARFFLVAGLMKLGGARMEEKLRHYIDWLGWATVLLAVAAYLILR</sequence>
<accession>A0A3N1PEG6</accession>
<reference evidence="3 4" key="1">
    <citation type="submission" date="2018-11" db="EMBL/GenBank/DDBJ databases">
        <title>Genomic Encyclopedia of Type Strains, Phase IV (KMG-IV): sequencing the most valuable type-strain genomes for metagenomic binning, comparative biology and taxonomic classification.</title>
        <authorList>
            <person name="Goeker M."/>
        </authorList>
    </citation>
    <scope>NUCLEOTIDE SEQUENCE [LARGE SCALE GENOMIC DNA]</scope>
    <source>
        <strain evidence="3 4">DSM 21945</strain>
    </source>
</reference>
<feature type="transmembrane region" description="Helical" evidence="1">
    <location>
        <begin position="137"/>
        <end position="160"/>
    </location>
</feature>
<feature type="transmembrane region" description="Helical" evidence="1">
    <location>
        <begin position="107"/>
        <end position="125"/>
    </location>
</feature>